<sequence length="207" mass="23319">VKSTRRKENVQYVKALDTSFRRNILGVVPCVLPCAFSTMANRDPTWNMNTVKDFLTRHILLRCDSSDDLYPVTSPSSTPHALLSVLRYIRGTLDHGLQLHVSSTSQLNAYTDADWAGCPVTRCAEAEYRGVANVVTETAWIHNLLREFHNPLFTATLVYCDNVCVLHVPSRYQYADIFTKGLSTALFEEFRTSLSVRSSPAQNAREC</sequence>
<comment type="caution">
    <text evidence="1">The sequence shown here is derived from an EMBL/GenBank/DDBJ whole genome shotgun (WGS) entry which is preliminary data.</text>
</comment>
<dbReference type="PANTHER" id="PTHR11439">
    <property type="entry name" value="GAG-POL-RELATED RETROTRANSPOSON"/>
    <property type="match status" value="1"/>
</dbReference>
<dbReference type="EMBL" id="BKCJ010073344">
    <property type="protein sequence ID" value="GEW77463.1"/>
    <property type="molecule type" value="Genomic_DNA"/>
</dbReference>
<organism evidence="1">
    <name type="scientific">Tanacetum cinerariifolium</name>
    <name type="common">Dalmatian daisy</name>
    <name type="synonym">Chrysanthemum cinerariifolium</name>
    <dbReference type="NCBI Taxonomy" id="118510"/>
    <lineage>
        <taxon>Eukaryota</taxon>
        <taxon>Viridiplantae</taxon>
        <taxon>Streptophyta</taxon>
        <taxon>Embryophyta</taxon>
        <taxon>Tracheophyta</taxon>
        <taxon>Spermatophyta</taxon>
        <taxon>Magnoliopsida</taxon>
        <taxon>eudicotyledons</taxon>
        <taxon>Gunneridae</taxon>
        <taxon>Pentapetalae</taxon>
        <taxon>asterids</taxon>
        <taxon>campanulids</taxon>
        <taxon>Asterales</taxon>
        <taxon>Asteraceae</taxon>
        <taxon>Asteroideae</taxon>
        <taxon>Anthemideae</taxon>
        <taxon>Anthemidinae</taxon>
        <taxon>Tanacetum</taxon>
    </lineage>
</organism>
<accession>A0A699GWY2</accession>
<feature type="non-terminal residue" evidence="1">
    <location>
        <position position="1"/>
    </location>
</feature>
<dbReference type="PANTHER" id="PTHR11439:SF524">
    <property type="entry name" value="RNA-DIRECTED DNA POLYMERASE, PROTEIN KINASE RLK-PELLE-DLSV FAMILY"/>
    <property type="match status" value="1"/>
</dbReference>
<protein>
    <submittedName>
        <fullName evidence="1">Uncharacterized protein</fullName>
    </submittedName>
</protein>
<dbReference type="CDD" id="cd09272">
    <property type="entry name" value="RNase_HI_RT_Ty1"/>
    <property type="match status" value="1"/>
</dbReference>
<reference evidence="1" key="1">
    <citation type="journal article" date="2019" name="Sci. Rep.">
        <title>Draft genome of Tanacetum cinerariifolium, the natural source of mosquito coil.</title>
        <authorList>
            <person name="Yamashiro T."/>
            <person name="Shiraishi A."/>
            <person name="Satake H."/>
            <person name="Nakayama K."/>
        </authorList>
    </citation>
    <scope>NUCLEOTIDE SEQUENCE</scope>
</reference>
<dbReference type="AlphaFoldDB" id="A0A699GWY2"/>
<name>A0A699GWY2_TANCI</name>
<evidence type="ECO:0000313" key="1">
    <source>
        <dbReference type="EMBL" id="GEW77463.1"/>
    </source>
</evidence>
<proteinExistence type="predicted"/>
<gene>
    <name evidence="1" type="ORF">Tci_249439</name>
</gene>